<comment type="caution">
    <text evidence="4">The sequence shown here is derived from an EMBL/GenBank/DDBJ whole genome shotgun (WGS) entry which is preliminary data.</text>
</comment>
<keyword evidence="1" id="KW-0677">Repeat</keyword>
<dbReference type="GO" id="GO:0009279">
    <property type="term" value="C:cell outer membrane"/>
    <property type="evidence" value="ECO:0007669"/>
    <property type="project" value="TreeGrafter"/>
</dbReference>
<dbReference type="SUPFAM" id="SSF81901">
    <property type="entry name" value="HCP-like"/>
    <property type="match status" value="1"/>
</dbReference>
<dbReference type="PANTHER" id="PTHR44858:SF1">
    <property type="entry name" value="UDP-N-ACETYLGLUCOSAMINE--PEPTIDE N-ACETYLGLUCOSAMINYLTRANSFERASE SPINDLY-RELATED"/>
    <property type="match status" value="1"/>
</dbReference>
<evidence type="ECO:0000256" key="3">
    <source>
        <dbReference type="PROSITE-ProRule" id="PRU00339"/>
    </source>
</evidence>
<evidence type="ECO:0000256" key="2">
    <source>
        <dbReference type="ARBA" id="ARBA00022803"/>
    </source>
</evidence>
<dbReference type="InterPro" id="IPR050498">
    <property type="entry name" value="Ycf3"/>
</dbReference>
<accession>A0A848IZ91</accession>
<protein>
    <submittedName>
        <fullName evidence="4">Tetratricopeptide repeat protein</fullName>
    </submittedName>
</protein>
<dbReference type="Pfam" id="PF13432">
    <property type="entry name" value="TPR_16"/>
    <property type="match status" value="3"/>
</dbReference>
<dbReference type="RefSeq" id="WP_169680844.1">
    <property type="nucleotide sequence ID" value="NZ_JABBNU010000005.1"/>
</dbReference>
<dbReference type="Pfam" id="PF13414">
    <property type="entry name" value="TPR_11"/>
    <property type="match status" value="2"/>
</dbReference>
<dbReference type="SUPFAM" id="SSF48452">
    <property type="entry name" value="TPR-like"/>
    <property type="match status" value="4"/>
</dbReference>
<keyword evidence="5" id="KW-1185">Reference proteome</keyword>
<feature type="repeat" description="TPR" evidence="3">
    <location>
        <begin position="1023"/>
        <end position="1056"/>
    </location>
</feature>
<feature type="repeat" description="TPR" evidence="3">
    <location>
        <begin position="785"/>
        <end position="818"/>
    </location>
</feature>
<dbReference type="GO" id="GO:0046813">
    <property type="term" value="P:receptor-mediated virion attachment to host cell"/>
    <property type="evidence" value="ECO:0007669"/>
    <property type="project" value="TreeGrafter"/>
</dbReference>
<dbReference type="PROSITE" id="PS50005">
    <property type="entry name" value="TPR"/>
    <property type="match status" value="6"/>
</dbReference>
<feature type="repeat" description="TPR" evidence="3">
    <location>
        <begin position="1161"/>
        <end position="1194"/>
    </location>
</feature>
<dbReference type="PANTHER" id="PTHR44858">
    <property type="entry name" value="TETRATRICOPEPTIDE REPEAT PROTEIN 6"/>
    <property type="match status" value="1"/>
</dbReference>
<evidence type="ECO:0000256" key="1">
    <source>
        <dbReference type="ARBA" id="ARBA00022737"/>
    </source>
</evidence>
<name>A0A848IZ91_9BACT</name>
<evidence type="ECO:0000313" key="4">
    <source>
        <dbReference type="EMBL" id="NMM48681.1"/>
    </source>
</evidence>
<dbReference type="Pfam" id="PF13181">
    <property type="entry name" value="TPR_8"/>
    <property type="match status" value="2"/>
</dbReference>
<gene>
    <name evidence="4" type="ORF">HH304_09740</name>
</gene>
<feature type="repeat" description="TPR" evidence="3">
    <location>
        <begin position="1229"/>
        <end position="1262"/>
    </location>
</feature>
<feature type="repeat" description="TPR" evidence="3">
    <location>
        <begin position="819"/>
        <end position="852"/>
    </location>
</feature>
<dbReference type="PROSITE" id="PS50293">
    <property type="entry name" value="TPR_REGION"/>
    <property type="match status" value="1"/>
</dbReference>
<dbReference type="Proteomes" id="UP000559010">
    <property type="component" value="Unassembled WGS sequence"/>
</dbReference>
<dbReference type="InterPro" id="IPR011990">
    <property type="entry name" value="TPR-like_helical_dom_sf"/>
</dbReference>
<dbReference type="SMART" id="SM00028">
    <property type="entry name" value="TPR"/>
    <property type="match status" value="23"/>
</dbReference>
<keyword evidence="2 3" id="KW-0802">TPR repeat</keyword>
<proteinExistence type="predicted"/>
<reference evidence="4 5" key="1">
    <citation type="submission" date="2020-04" db="EMBL/GenBank/DDBJ databases">
        <title>Flammeovirgaceae bacterium KN852 isolated from deep sea.</title>
        <authorList>
            <person name="Zhang D.-C."/>
        </authorList>
    </citation>
    <scope>NUCLEOTIDE SEQUENCE [LARGE SCALE GENOMIC DNA]</scope>
    <source>
        <strain evidence="4 5">KN852</strain>
    </source>
</reference>
<sequence length="1341" mass="148440">MRCFFIALLIITFSSTFSQEKNIGYSEKSGISGIFLSNNGTFLSLSGKSGASIITQDSSIHEIQPSVNFHLVGLTGYSINNTLTASFEPVVGESSKSPTHVAYWKEGQTSLKSKDISLEQVVKSSFGSIAMVNTSELPEVSFTFVGSSFTGVIINQDQKAVWFSSSCFDSSVLKNKGSIGQNYLFKAYQDYYYGDKKLAVTSFDKYLAIVNDDKKAFEIAIELSIQSDDKNKAKLFLNRLLDKYPDNQNALTTRALLNFELERYSDVVNDINKISSPADSLILMRARSNYNINRKADAISDFKRVINSLGTLEDHEKFSLALIELNKEGKESAAINAVSKGSDNLILITLAGKYYIDSKDYSKGIELLERTLNKGNNNETVLEYLANGAFSNSDWEKAVKYYDLLQEKKPLSAQEAFNAGQSFINLGMNSKAVAMWNKAAGAGYSNVEFFVKKAELEFESGDKVAAAADYKKAYELKANSAYAEKIATIENSLNNKSLAFQWAETAISDGSEDSQMKHIAGINAYELGNKDKAFEYLSTLKDSPLLKGKGYFYLGTLYAGREDISSALQTLDKAEKSGYTGDELYPILVKLNFQEKNYKEVIRTASKLVEIPEHKSKALVYRGLSYFETGNKQQALSDLKSVGSGVKNDKKALEVLASLMIEYKDENTENVVRSAISEGIEKPEFYMFLANVSEQNKDLKGVSVNLEKAISLGVNDEMTFIRLAETYYQLSNFSGAVKAYGQGGISSSNDKKLISHFGLSLIKINKTSEAKDQFLKAVSLSTDISEVYFELGKIHITEGENDSAIDMFNKAQNFGMNSAELNALLGKAYLQNGSFNEALTSFDKALNIDNQNIAALNGRALVNFELKKYDEALSDAYKIQESGNANSETYSIIGRVLFLKNEYQKSIEPLTKAINGGHNTGQLYGFRAIALYKNNACDEIGSDITVAENKGFTSPDLKGAKGGCLFASGEYEKALQVLLEAEKSGYTETELNKMIGSSYYHGGEFESANLYLEKALADLSNDIDVPYTLGNSYFRAKYYDKAVLAYEAAVERGSKDPLLFNNLGKARENDNKPGAALDAYDKAIELDGQYSRAFENRGVLHISMENYEDGIDDLLFAEKLNGGKLSGEYYEIIAKAYTSQERFGAAISYYEKAISNGASGAEQLTALGDLFIEIESLRDALTRFTQAINIDKDYVPAYNGRALANMYLGNNQPAVEDLNVILSNDPQNENARYNRGYLMEQLGNFEAAVSDYSKFLEIKPDDAKVVFDRANAYFSLESYSTALKDYERAIELDSENGEYYRGKGSSLYQMKDTKGACEAWTKGSGLGDRESAFYIKQYCQQ</sequence>
<evidence type="ECO:0000313" key="5">
    <source>
        <dbReference type="Proteomes" id="UP000559010"/>
    </source>
</evidence>
<dbReference type="EMBL" id="JABBNU010000005">
    <property type="protein sequence ID" value="NMM48681.1"/>
    <property type="molecule type" value="Genomic_DNA"/>
</dbReference>
<dbReference type="Gene3D" id="1.25.40.10">
    <property type="entry name" value="Tetratricopeptide repeat domain"/>
    <property type="match status" value="8"/>
</dbReference>
<feature type="repeat" description="TPR" evidence="3">
    <location>
        <begin position="1263"/>
        <end position="1296"/>
    </location>
</feature>
<dbReference type="InterPro" id="IPR019734">
    <property type="entry name" value="TPR_rpt"/>
</dbReference>
<organism evidence="4 5">
    <name type="scientific">Marinigracilibium pacificum</name>
    <dbReference type="NCBI Taxonomy" id="2729599"/>
    <lineage>
        <taxon>Bacteria</taxon>
        <taxon>Pseudomonadati</taxon>
        <taxon>Bacteroidota</taxon>
        <taxon>Cytophagia</taxon>
        <taxon>Cytophagales</taxon>
        <taxon>Flammeovirgaceae</taxon>
        <taxon>Marinigracilibium</taxon>
    </lineage>
</organism>